<comment type="caution">
    <text evidence="2">The sequence shown here is derived from an EMBL/GenBank/DDBJ whole genome shotgun (WGS) entry which is preliminary data.</text>
</comment>
<gene>
    <name evidence="2" type="ORF">E6O75_ATG10285</name>
</gene>
<feature type="signal peptide" evidence="1">
    <location>
        <begin position="1"/>
        <end position="20"/>
    </location>
</feature>
<organism evidence="2 3">
    <name type="scientific">Venturia nashicola</name>
    <dbReference type="NCBI Taxonomy" id="86259"/>
    <lineage>
        <taxon>Eukaryota</taxon>
        <taxon>Fungi</taxon>
        <taxon>Dikarya</taxon>
        <taxon>Ascomycota</taxon>
        <taxon>Pezizomycotina</taxon>
        <taxon>Dothideomycetes</taxon>
        <taxon>Pleosporomycetidae</taxon>
        <taxon>Venturiales</taxon>
        <taxon>Venturiaceae</taxon>
        <taxon>Venturia</taxon>
    </lineage>
</organism>
<feature type="chain" id="PRO_5021373185" evidence="1">
    <location>
        <begin position="21"/>
        <end position="100"/>
    </location>
</feature>
<protein>
    <submittedName>
        <fullName evidence="2">Uncharacterized protein</fullName>
    </submittedName>
</protein>
<evidence type="ECO:0000256" key="1">
    <source>
        <dbReference type="SAM" id="SignalP"/>
    </source>
</evidence>
<evidence type="ECO:0000313" key="3">
    <source>
        <dbReference type="Proteomes" id="UP000298493"/>
    </source>
</evidence>
<dbReference type="AlphaFoldDB" id="A0A4Z1NZN5"/>
<keyword evidence="1" id="KW-0732">Signal</keyword>
<sequence length="100" mass="10883">MKFTSALAMTFLSLATTGFAVGPRGTATPPQTTGTAPKKDVTICKKEAGTPGWCMLYEANNGGYRGRRNMCRSAQPCDVEDNGCFFLKEQIDGIWYSSCR</sequence>
<dbReference type="Proteomes" id="UP000298493">
    <property type="component" value="Unassembled WGS sequence"/>
</dbReference>
<accession>A0A4Z1NZN5</accession>
<keyword evidence="3" id="KW-1185">Reference proteome</keyword>
<name>A0A4Z1NZN5_9PEZI</name>
<reference evidence="2 3" key="1">
    <citation type="submission" date="2019-04" db="EMBL/GenBank/DDBJ databases">
        <title>High contiguity whole genome sequence and gene annotation resource for two Venturia nashicola isolates.</title>
        <authorList>
            <person name="Prokchorchik M."/>
            <person name="Won K."/>
            <person name="Lee Y."/>
            <person name="Choi E.D."/>
            <person name="Segonzac C."/>
            <person name="Sohn K.H."/>
        </authorList>
    </citation>
    <scope>NUCLEOTIDE SEQUENCE [LARGE SCALE GENOMIC DNA]</scope>
    <source>
        <strain evidence="2 3">PRI2</strain>
    </source>
</reference>
<proteinExistence type="predicted"/>
<evidence type="ECO:0000313" key="2">
    <source>
        <dbReference type="EMBL" id="TID13212.1"/>
    </source>
</evidence>
<dbReference type="EMBL" id="SNSC02000028">
    <property type="protein sequence ID" value="TID13212.1"/>
    <property type="molecule type" value="Genomic_DNA"/>
</dbReference>